<dbReference type="KEGG" id="aarg:Aargi30884_16230"/>
<organism evidence="1 2">
    <name type="scientific">Amedibacterium intestinale</name>
    <dbReference type="NCBI Taxonomy" id="2583452"/>
    <lineage>
        <taxon>Bacteria</taxon>
        <taxon>Bacillati</taxon>
        <taxon>Bacillota</taxon>
        <taxon>Erysipelotrichia</taxon>
        <taxon>Erysipelotrichales</taxon>
        <taxon>Erysipelotrichaceae</taxon>
        <taxon>Amedibacterium</taxon>
    </lineage>
</organism>
<evidence type="ECO:0000313" key="2">
    <source>
        <dbReference type="Proteomes" id="UP000464754"/>
    </source>
</evidence>
<dbReference type="Pfam" id="PF10076">
    <property type="entry name" value="Phage_Mu_Gp48"/>
    <property type="match status" value="1"/>
</dbReference>
<dbReference type="EMBL" id="AP019695">
    <property type="protein sequence ID" value="BBK22720.1"/>
    <property type="molecule type" value="Genomic_DNA"/>
</dbReference>
<evidence type="ECO:0000313" key="1">
    <source>
        <dbReference type="EMBL" id="BBK22720.1"/>
    </source>
</evidence>
<dbReference type="AlphaFoldDB" id="A0A6N4TI84"/>
<keyword evidence="2" id="KW-1185">Reference proteome</keyword>
<dbReference type="InterPro" id="IPR018755">
    <property type="entry name" value="Phage_Mu_Gp48"/>
</dbReference>
<reference evidence="2" key="1">
    <citation type="submission" date="2019-05" db="EMBL/GenBank/DDBJ databases">
        <title>Complete genome sequencing of Absiella argi strain JCM 30884.</title>
        <authorList>
            <person name="Sakamoto M."/>
            <person name="Murakami T."/>
            <person name="Mori H."/>
        </authorList>
    </citation>
    <scope>NUCLEOTIDE SEQUENCE [LARGE SCALE GENOMIC DNA]</scope>
    <source>
        <strain evidence="2">JCM 30884</strain>
    </source>
</reference>
<evidence type="ECO:0008006" key="3">
    <source>
        <dbReference type="Google" id="ProtNLM"/>
    </source>
</evidence>
<dbReference type="RefSeq" id="WP_163052001.1">
    <property type="nucleotide sequence ID" value="NZ_AP019695.1"/>
</dbReference>
<accession>A0A6N4TI84</accession>
<gene>
    <name evidence="1" type="ORF">Aargi30884_16230</name>
</gene>
<sequence>MRIDTLYFLPQFLLNNSDVLELLHAEQEELDFFFDYVELMRNQTAISSASIYLGRYERMFGLEVSPALSESERIGRILAKLNTRTNSTVDAIKTVVSSVTGCDTDIEELYDRYTFMIDVLRDNEQLINIEDIKAAVEIIKPAHLAFSIIMCWKWTVGIRVDATIYIVSHDVCGNGDGDFDYCGETPSFSYLGRIENTEAGIEAKEISQRFPYQLTGRYPYVSTLGRKDIDIVNIGAEKDMHIYEFDHTSTEAGTLPFLSTLGVDNDENGQIEVETENYATPLLFAQENDYCGED</sequence>
<protein>
    <recommendedName>
        <fullName evidence="3">DUF2313 domain-containing protein</fullName>
    </recommendedName>
</protein>
<proteinExistence type="predicted"/>
<dbReference type="Proteomes" id="UP000464754">
    <property type="component" value="Chromosome"/>
</dbReference>
<name>A0A6N4TI84_9FIRM</name>